<protein>
    <submittedName>
        <fullName evidence="2">Uncharacterized protein</fullName>
    </submittedName>
</protein>
<organism evidence="2">
    <name type="scientific">marine sediment metagenome</name>
    <dbReference type="NCBI Taxonomy" id="412755"/>
    <lineage>
        <taxon>unclassified sequences</taxon>
        <taxon>metagenomes</taxon>
        <taxon>ecological metagenomes</taxon>
    </lineage>
</organism>
<reference evidence="2" key="1">
    <citation type="journal article" date="2014" name="Front. Microbiol.">
        <title>High frequency of phylogenetically diverse reductive dehalogenase-homologous genes in deep subseafloor sedimentary metagenomes.</title>
        <authorList>
            <person name="Kawai M."/>
            <person name="Futagami T."/>
            <person name="Toyoda A."/>
            <person name="Takaki Y."/>
            <person name="Nishi S."/>
            <person name="Hori S."/>
            <person name="Arai W."/>
            <person name="Tsubouchi T."/>
            <person name="Morono Y."/>
            <person name="Uchiyama I."/>
            <person name="Ito T."/>
            <person name="Fujiyama A."/>
            <person name="Inagaki F."/>
            <person name="Takami H."/>
        </authorList>
    </citation>
    <scope>NUCLEOTIDE SEQUENCE</scope>
    <source>
        <strain evidence="2">Expedition CK06-06</strain>
    </source>
</reference>
<feature type="transmembrane region" description="Helical" evidence="1">
    <location>
        <begin position="43"/>
        <end position="64"/>
    </location>
</feature>
<dbReference type="EMBL" id="BARV01038386">
    <property type="protein sequence ID" value="GAI47509.1"/>
    <property type="molecule type" value="Genomic_DNA"/>
</dbReference>
<comment type="caution">
    <text evidence="2">The sequence shown here is derived from an EMBL/GenBank/DDBJ whole genome shotgun (WGS) entry which is preliminary data.</text>
</comment>
<evidence type="ECO:0000313" key="2">
    <source>
        <dbReference type="EMBL" id="GAI47509.1"/>
    </source>
</evidence>
<dbReference type="AlphaFoldDB" id="X1QW57"/>
<keyword evidence="1" id="KW-0472">Membrane</keyword>
<evidence type="ECO:0000256" key="1">
    <source>
        <dbReference type="SAM" id="Phobius"/>
    </source>
</evidence>
<name>X1QW57_9ZZZZ</name>
<proteinExistence type="predicted"/>
<accession>X1QW57</accession>
<feature type="transmembrane region" description="Helical" evidence="1">
    <location>
        <begin position="101"/>
        <end position="120"/>
    </location>
</feature>
<feature type="transmembrane region" description="Helical" evidence="1">
    <location>
        <begin position="12"/>
        <end position="36"/>
    </location>
</feature>
<keyword evidence="1" id="KW-1133">Transmembrane helix</keyword>
<sequence>MFVAKDYSDIPAWVVAIYPIAVLILGALGFYVTYFFLIKEKHFAAIAQVIGSVTAALFLVTIGWDGTGYKRLLYAGTGTDWANGLVYPLTDFFTSPVSSTLMWLEALALIPYAFIFIKWARENKAT</sequence>
<gene>
    <name evidence="2" type="ORF">S06H3_59152</name>
</gene>
<keyword evidence="1" id="KW-0812">Transmembrane</keyword>